<feature type="region of interest" description="Disordered" evidence="1">
    <location>
        <begin position="439"/>
        <end position="479"/>
    </location>
</feature>
<feature type="region of interest" description="Disordered" evidence="1">
    <location>
        <begin position="1"/>
        <end position="110"/>
    </location>
</feature>
<organism evidence="2 3">
    <name type="scientific">Blattamonas nauphoetae</name>
    <dbReference type="NCBI Taxonomy" id="2049346"/>
    <lineage>
        <taxon>Eukaryota</taxon>
        <taxon>Metamonada</taxon>
        <taxon>Preaxostyla</taxon>
        <taxon>Oxymonadida</taxon>
        <taxon>Blattamonas</taxon>
    </lineage>
</organism>
<name>A0ABQ9WLA0_9EUKA</name>
<protein>
    <submittedName>
        <fullName evidence="2">Uncharacterized protein</fullName>
    </submittedName>
</protein>
<proteinExistence type="predicted"/>
<accession>A0ABQ9WLA0</accession>
<feature type="compositionally biased region" description="Polar residues" evidence="1">
    <location>
        <begin position="319"/>
        <end position="328"/>
    </location>
</feature>
<feature type="region of interest" description="Disordered" evidence="1">
    <location>
        <begin position="626"/>
        <end position="671"/>
    </location>
</feature>
<keyword evidence="3" id="KW-1185">Reference proteome</keyword>
<feature type="region of interest" description="Disordered" evidence="1">
    <location>
        <begin position="319"/>
        <end position="341"/>
    </location>
</feature>
<feature type="region of interest" description="Disordered" evidence="1">
    <location>
        <begin position="351"/>
        <end position="370"/>
    </location>
</feature>
<feature type="compositionally biased region" description="Polar residues" evidence="1">
    <location>
        <begin position="171"/>
        <end position="180"/>
    </location>
</feature>
<reference evidence="2 3" key="1">
    <citation type="journal article" date="2022" name="bioRxiv">
        <title>Genomics of Preaxostyla Flagellates Illuminates Evolutionary Transitions and the Path Towards Mitochondrial Loss.</title>
        <authorList>
            <person name="Novak L.V.F."/>
            <person name="Treitli S.C."/>
            <person name="Pyrih J."/>
            <person name="Halakuc P."/>
            <person name="Pipaliya S.V."/>
            <person name="Vacek V."/>
            <person name="Brzon O."/>
            <person name="Soukal P."/>
            <person name="Eme L."/>
            <person name="Dacks J.B."/>
            <person name="Karnkowska A."/>
            <person name="Elias M."/>
            <person name="Hampl V."/>
        </authorList>
    </citation>
    <scope>NUCLEOTIDE SEQUENCE [LARGE SCALE GENOMIC DNA]</scope>
    <source>
        <strain evidence="2">NAU3</strain>
        <tissue evidence="2">Gut</tissue>
    </source>
</reference>
<evidence type="ECO:0000313" key="3">
    <source>
        <dbReference type="Proteomes" id="UP001281761"/>
    </source>
</evidence>
<evidence type="ECO:0000256" key="1">
    <source>
        <dbReference type="SAM" id="MobiDB-lite"/>
    </source>
</evidence>
<feature type="compositionally biased region" description="Pro residues" evidence="1">
    <location>
        <begin position="202"/>
        <end position="211"/>
    </location>
</feature>
<evidence type="ECO:0000313" key="2">
    <source>
        <dbReference type="EMBL" id="KAK2940236.1"/>
    </source>
</evidence>
<gene>
    <name evidence="2" type="ORF">BLNAU_24855</name>
</gene>
<feature type="compositionally biased region" description="Polar residues" evidence="1">
    <location>
        <begin position="459"/>
        <end position="474"/>
    </location>
</feature>
<feature type="region of interest" description="Disordered" evidence="1">
    <location>
        <begin position="165"/>
        <end position="250"/>
    </location>
</feature>
<dbReference type="EMBL" id="JARBJD010000709">
    <property type="protein sequence ID" value="KAK2940236.1"/>
    <property type="molecule type" value="Genomic_DNA"/>
</dbReference>
<feature type="compositionally biased region" description="Basic and acidic residues" evidence="1">
    <location>
        <begin position="332"/>
        <end position="341"/>
    </location>
</feature>
<feature type="region of interest" description="Disordered" evidence="1">
    <location>
        <begin position="502"/>
        <end position="551"/>
    </location>
</feature>
<feature type="region of interest" description="Disordered" evidence="1">
    <location>
        <begin position="773"/>
        <end position="802"/>
    </location>
</feature>
<dbReference type="Proteomes" id="UP001281761">
    <property type="component" value="Unassembled WGS sequence"/>
</dbReference>
<feature type="compositionally biased region" description="Low complexity" evidence="1">
    <location>
        <begin position="23"/>
        <end position="34"/>
    </location>
</feature>
<feature type="compositionally biased region" description="Low complexity" evidence="1">
    <location>
        <begin position="527"/>
        <end position="549"/>
    </location>
</feature>
<sequence>MFPTIPHSIPQKSRKSNPPQRQSRSARATPTSSSGKRRARSVDRGLDKNQATSKLNKKRLNSAVGRDPQPVSVRKKNTNQKIALPILQSVLSQDTPRRPSPNQRRAKRALEAKPILSTFSEINTEFDRAPSPVQHNNNKFRKVYVSGLPQPPETNSSYLIDMKHRKPAPNHKSSTKQTAPFQVVGSRFSEKKREQTQITPPKSSPPPPPTIPAVTSSPGTGRPTPKLAKKRRTTPEDQPPHPPPLTQSVEHHLPLPYSMESQMKKRQIIPDDLENEPIEKHTHLPHLERDDFVDSVHDPIVSVSPDPFEPNYRAQMGVNSDHSHQSSFADYDQYHSSDHPISDAAHNFVRHDEDDDWDDPTLDSRHYEPPQKQGIDRLVSFVQSFLLLPFIANVDAPAVPSDRSVRELKCLLSLVDALIGGDNQMDQALTTFIHPSLSHRSATPITNNPTPSPITPTSGHKSNSHQDNQDNSPESPRPYPLLIPVSIPSFLSRIANPHSPLAKTQHTLTPQPPTSPMTPSFHSFRRPSSTLSSSSTSLSPTLSSQSLSQHNLPSQPLPVLLARLLSSHSSLLPHSLFESLAMSVFSDELHEWRMTFEQEFCDFIHPEWKEREDKWRMIDRREEWVSDDENNSPVSPQRSAQKDGKHAQVGKGELTQVPNSPPRSPLHTRRTVSHTSAILTLPTSSPVITPQLAALQIKRCWLRHRTRQSLLKTQLRLGLGPRWAFERRIVQQFEWKGRKQETAVRQHVLCMQIGEFDECSEVNRNELCFVGDGRERRTGEDGEKRIGTRKDEERREERRGAG</sequence>
<comment type="caution">
    <text evidence="2">The sequence shown here is derived from an EMBL/GenBank/DDBJ whole genome shotgun (WGS) entry which is preliminary data.</text>
</comment>